<name>A0A9J8CE13_CYPCA</name>
<dbReference type="GO" id="GO:0003697">
    <property type="term" value="F:single-stranded DNA binding"/>
    <property type="evidence" value="ECO:0007669"/>
    <property type="project" value="UniProtKB-UniRule"/>
</dbReference>
<keyword evidence="5 7" id="KW-0804">Transcription</keyword>
<feature type="region of interest" description="Disordered" evidence="8">
    <location>
        <begin position="165"/>
        <end position="233"/>
    </location>
</feature>
<dbReference type="Ensembl" id="ENSCCRT00000124803.1">
    <property type="protein sequence ID" value="ENSCCRP00000167538.1"/>
    <property type="gene ID" value="ENSCCRG00000001195.2"/>
</dbReference>
<organism evidence="11 12">
    <name type="scientific">Cyprinus carpio carpio</name>
    <dbReference type="NCBI Taxonomy" id="630221"/>
    <lineage>
        <taxon>Eukaryota</taxon>
        <taxon>Metazoa</taxon>
        <taxon>Chordata</taxon>
        <taxon>Craniata</taxon>
        <taxon>Vertebrata</taxon>
        <taxon>Euteleostomi</taxon>
        <taxon>Actinopterygii</taxon>
        <taxon>Neopterygii</taxon>
        <taxon>Teleostei</taxon>
        <taxon>Ostariophysi</taxon>
        <taxon>Cypriniformes</taxon>
        <taxon>Cyprinidae</taxon>
        <taxon>Cyprininae</taxon>
        <taxon>Cyprinus</taxon>
    </lineage>
</organism>
<dbReference type="Proteomes" id="UP001108240">
    <property type="component" value="Unplaced"/>
</dbReference>
<dbReference type="FunFam" id="1.10.10.10:FF:000262">
    <property type="entry name" value="DNA-directed RNA polymerase III subunit RPC3"/>
    <property type="match status" value="1"/>
</dbReference>
<comment type="subcellular location">
    <subcellularLocation>
        <location evidence="1 7">Nucleus</location>
    </subcellularLocation>
</comment>
<dbReference type="Gene3D" id="1.10.10.10">
    <property type="entry name" value="Winged helix-like DNA-binding domain superfamily/Winged helix DNA-binding domain"/>
    <property type="match status" value="4"/>
</dbReference>
<keyword evidence="4 7" id="KW-0240">DNA-directed RNA polymerase</keyword>
<dbReference type="InterPro" id="IPR036388">
    <property type="entry name" value="WH-like_DNA-bd_sf"/>
</dbReference>
<dbReference type="InterPro" id="IPR039748">
    <property type="entry name" value="RPC3"/>
</dbReference>
<evidence type="ECO:0000256" key="4">
    <source>
        <dbReference type="ARBA" id="ARBA00022478"/>
    </source>
</evidence>
<evidence type="ECO:0000256" key="7">
    <source>
        <dbReference type="RuleBase" id="RU367076"/>
    </source>
</evidence>
<dbReference type="InterPro" id="IPR008806">
    <property type="entry name" value="RNA_pol_III_Rpc82_C"/>
</dbReference>
<dbReference type="AlphaFoldDB" id="A0A9J8CE13"/>
<evidence type="ECO:0000256" key="8">
    <source>
        <dbReference type="SAM" id="MobiDB-lite"/>
    </source>
</evidence>
<evidence type="ECO:0000256" key="2">
    <source>
        <dbReference type="ARBA" id="ARBA00007206"/>
    </source>
</evidence>
<keyword evidence="6 7" id="KW-0539">Nucleus</keyword>
<dbReference type="PANTHER" id="PTHR12949">
    <property type="entry name" value="RNA POLYMERASE III DNA DIRECTED -RELATED"/>
    <property type="match status" value="1"/>
</dbReference>
<dbReference type="Gene3D" id="6.10.140.1450">
    <property type="match status" value="1"/>
</dbReference>
<comment type="function">
    <text evidence="7">DNA-dependent RNA polymerase catalyzes the transcription of DNA into RNA using the four ribonucleoside triphosphates as substrates. Specific core component of RNA polymerase III which synthesizes small RNAs, such as 5S rRNA and tRNAs.</text>
</comment>
<comment type="subunit">
    <text evidence="7">Component of the RNA polymerase III (Pol III) complex consisting of 17 subunits.</text>
</comment>
<dbReference type="GeneTree" id="ENSGT00390000002799"/>
<reference evidence="11" key="1">
    <citation type="submission" date="2025-08" db="UniProtKB">
        <authorList>
            <consortium name="Ensembl"/>
        </authorList>
    </citation>
    <scope>IDENTIFICATION</scope>
</reference>
<feature type="domain" description="RNA polymerase III Rpc82 C -terminal" evidence="9">
    <location>
        <begin position="150"/>
        <end position="340"/>
    </location>
</feature>
<accession>A0A9J8CE13</accession>
<reference evidence="11" key="2">
    <citation type="submission" date="2025-09" db="UniProtKB">
        <authorList>
            <consortium name="Ensembl"/>
        </authorList>
    </citation>
    <scope>IDENTIFICATION</scope>
</reference>
<dbReference type="FunFam" id="1.10.10.10:FF:000218">
    <property type="entry name" value="DNA-directed RNA polymerase III subunit RPC3"/>
    <property type="match status" value="1"/>
</dbReference>
<evidence type="ECO:0000313" key="11">
    <source>
        <dbReference type="Ensembl" id="ENSCCRP00000167538.1"/>
    </source>
</evidence>
<dbReference type="FunFam" id="1.10.10.10:FF:000256">
    <property type="entry name" value="DNA-directed RNA polymerase III subunit RPC3"/>
    <property type="match status" value="1"/>
</dbReference>
<evidence type="ECO:0000256" key="5">
    <source>
        <dbReference type="ARBA" id="ARBA00023163"/>
    </source>
</evidence>
<dbReference type="FunFam" id="1.10.10.10:FF:000199">
    <property type="entry name" value="DNA-directed RNA polymerase III subunit RPC3"/>
    <property type="match status" value="1"/>
</dbReference>
<dbReference type="Pfam" id="PF05645">
    <property type="entry name" value="RNA_pol_Rpc82"/>
    <property type="match status" value="1"/>
</dbReference>
<evidence type="ECO:0000256" key="1">
    <source>
        <dbReference type="ARBA" id="ARBA00004123"/>
    </source>
</evidence>
<feature type="domain" description="RNA polymerase III subunit RPC82-related helix-turn-helix" evidence="10">
    <location>
        <begin position="8"/>
        <end position="66"/>
    </location>
</feature>
<dbReference type="GO" id="GO:0006351">
    <property type="term" value="P:DNA-templated transcription"/>
    <property type="evidence" value="ECO:0007669"/>
    <property type="project" value="InterPro"/>
</dbReference>
<sequence length="516" mass="58206">MTAQEVRLCGLLLQEHFGDVVEKVGTHLIRSGVLTLRALAHETKLPLDLVKKSLCVLMQHGMCAFGAGRRGPAGPVEYHIICERILHMLRYPRYIYTAKSLYGDTGELIVEEILQRGQMTMSSTVKTVADRLTHNMPEGQSMDYSEVVSAFSRLVETHFLQRCPPMASAESSSSGADNTPLPAVTQPTEPEDHPECYKLPYINLTGQGKRRRSSEDGEADPRAAKKAKTDSSERGDEGIYWQVNFQRFHLHFRDQAIISAVSCKLDQTSSEIVRTMLRMSEVTTPTHAAFTQALSANEIFRALPSSYNIARPILDQYLTLLVDDPMEFVGKTGDSGGGMFGSRSARIFRLLLRKRHLEQKQVEDFAMVPAKEAKDMLYTLLSENLVQLQEIPKTPDYAPSRTFYLYTVNQLPTARLLLQHCYKTVGNLIERRLYETKENKRLLEKSQRIEAILASLQATGAEAAQLTEVEEMITAPERQQLESLRHHINKLDSSENQVDETIFLLESYINSTQAPR</sequence>
<evidence type="ECO:0000256" key="3">
    <source>
        <dbReference type="ARBA" id="ARBA00016689"/>
    </source>
</evidence>
<proteinExistence type="inferred from homology"/>
<feature type="compositionally biased region" description="Basic and acidic residues" evidence="8">
    <location>
        <begin position="213"/>
        <end position="233"/>
    </location>
</feature>
<evidence type="ECO:0000256" key="6">
    <source>
        <dbReference type="ARBA" id="ARBA00023242"/>
    </source>
</evidence>
<dbReference type="Pfam" id="PF20912">
    <property type="entry name" value="RPC3_helical"/>
    <property type="match status" value="1"/>
</dbReference>
<evidence type="ECO:0000259" key="9">
    <source>
        <dbReference type="Pfam" id="PF05645"/>
    </source>
</evidence>
<evidence type="ECO:0000313" key="12">
    <source>
        <dbReference type="Proteomes" id="UP001108240"/>
    </source>
</evidence>
<dbReference type="PANTHER" id="PTHR12949:SF0">
    <property type="entry name" value="DNA-DIRECTED RNA POLYMERASE III SUBUNIT RPC3"/>
    <property type="match status" value="1"/>
</dbReference>
<dbReference type="GO" id="GO:0005666">
    <property type="term" value="C:RNA polymerase III complex"/>
    <property type="evidence" value="ECO:0007669"/>
    <property type="project" value="UniProtKB-UniRule"/>
</dbReference>
<dbReference type="InterPro" id="IPR013197">
    <property type="entry name" value="RNA_pol_III_RPC82-rel_HTH"/>
</dbReference>
<protein>
    <recommendedName>
        <fullName evidence="3 7">DNA-directed RNA polymerase III subunit RPC3</fullName>
        <shortName evidence="7">RNA polymerase III subunit C3</shortName>
    </recommendedName>
</protein>
<dbReference type="Pfam" id="PF08221">
    <property type="entry name" value="HTH_9"/>
    <property type="match status" value="1"/>
</dbReference>
<comment type="similarity">
    <text evidence="2 7">Belongs to the eukaryotic RPC3/POLR3C RNA polymerase subunit family.</text>
</comment>
<keyword evidence="12" id="KW-1185">Reference proteome</keyword>
<evidence type="ECO:0000259" key="10">
    <source>
        <dbReference type="Pfam" id="PF08221"/>
    </source>
</evidence>